<proteinExistence type="inferred from homology"/>
<feature type="domain" description="Aminotransferase class I/classII large" evidence="8">
    <location>
        <begin position="24"/>
        <end position="384"/>
    </location>
</feature>
<dbReference type="GO" id="GO:0042802">
    <property type="term" value="F:identical protein binding"/>
    <property type="evidence" value="ECO:0007669"/>
    <property type="project" value="TreeGrafter"/>
</dbReference>
<keyword evidence="6" id="KW-0663">Pyridoxal phosphate</keyword>
<evidence type="ECO:0000313" key="9">
    <source>
        <dbReference type="EMBL" id="HJF74665.1"/>
    </source>
</evidence>
<organism evidence="9 10">
    <name type="scientific">Gallibacterium anatis</name>
    <dbReference type="NCBI Taxonomy" id="750"/>
    <lineage>
        <taxon>Bacteria</taxon>
        <taxon>Pseudomonadati</taxon>
        <taxon>Pseudomonadota</taxon>
        <taxon>Gammaproteobacteria</taxon>
        <taxon>Pasteurellales</taxon>
        <taxon>Pasteurellaceae</taxon>
        <taxon>Gallibacterium</taxon>
    </lineage>
</organism>
<dbReference type="InterPro" id="IPR015421">
    <property type="entry name" value="PyrdxlP-dep_Trfase_major"/>
</dbReference>
<comment type="similarity">
    <text evidence="2 7">Belongs to the class-I pyridoxal-phosphate-dependent aminotransferase family.</text>
</comment>
<dbReference type="GO" id="GO:0033585">
    <property type="term" value="P:L-phenylalanine biosynthetic process from chorismate via phenylpyruvate"/>
    <property type="evidence" value="ECO:0007669"/>
    <property type="project" value="TreeGrafter"/>
</dbReference>
<keyword evidence="4 7" id="KW-0032">Aminotransferase</keyword>
<dbReference type="GO" id="GO:0004838">
    <property type="term" value="F:L-tyrosine-2-oxoglutarate transaminase activity"/>
    <property type="evidence" value="ECO:0007669"/>
    <property type="project" value="TreeGrafter"/>
</dbReference>
<dbReference type="InterPro" id="IPR004838">
    <property type="entry name" value="NHTrfase_class1_PyrdxlP-BS"/>
</dbReference>
<dbReference type="PANTHER" id="PTHR11879">
    <property type="entry name" value="ASPARTATE AMINOTRANSFERASE"/>
    <property type="match status" value="1"/>
</dbReference>
<comment type="cofactor">
    <cofactor evidence="1 7">
        <name>pyridoxal 5'-phosphate</name>
        <dbReference type="ChEBI" id="CHEBI:597326"/>
    </cofactor>
</comment>
<dbReference type="Gene3D" id="3.40.640.10">
    <property type="entry name" value="Type I PLP-dependent aspartate aminotransferase-like (Major domain)"/>
    <property type="match status" value="1"/>
</dbReference>
<dbReference type="EMBL" id="DYVQ01000090">
    <property type="protein sequence ID" value="HJF74665.1"/>
    <property type="molecule type" value="Genomic_DNA"/>
</dbReference>
<evidence type="ECO:0000256" key="2">
    <source>
        <dbReference type="ARBA" id="ARBA00007441"/>
    </source>
</evidence>
<evidence type="ECO:0000256" key="4">
    <source>
        <dbReference type="ARBA" id="ARBA00022576"/>
    </source>
</evidence>
<reference evidence="9" key="2">
    <citation type="submission" date="2021-09" db="EMBL/GenBank/DDBJ databases">
        <authorList>
            <person name="Gilroy R."/>
        </authorList>
    </citation>
    <scope>NUCLEOTIDE SEQUENCE</scope>
    <source>
        <strain evidence="9">ChiHjej11B10-15683</strain>
    </source>
</reference>
<evidence type="ECO:0000256" key="7">
    <source>
        <dbReference type="RuleBase" id="RU000481"/>
    </source>
</evidence>
<dbReference type="GO" id="GO:0004069">
    <property type="term" value="F:L-aspartate:2-oxoglutarate aminotransferase activity"/>
    <property type="evidence" value="ECO:0007669"/>
    <property type="project" value="TreeGrafter"/>
</dbReference>
<comment type="subunit">
    <text evidence="3">Homodimer.</text>
</comment>
<dbReference type="RefSeq" id="WP_285097832.1">
    <property type="nucleotide sequence ID" value="NZ_CP126977.1"/>
</dbReference>
<dbReference type="InterPro" id="IPR015424">
    <property type="entry name" value="PyrdxlP-dep_Trfase"/>
</dbReference>
<dbReference type="SUPFAM" id="SSF53383">
    <property type="entry name" value="PLP-dependent transferases"/>
    <property type="match status" value="1"/>
</dbReference>
<dbReference type="CDD" id="cd00609">
    <property type="entry name" value="AAT_like"/>
    <property type="match status" value="1"/>
</dbReference>
<dbReference type="PRINTS" id="PR00799">
    <property type="entry name" value="TRANSAMINASE"/>
</dbReference>
<dbReference type="Pfam" id="PF00155">
    <property type="entry name" value="Aminotran_1_2"/>
    <property type="match status" value="1"/>
</dbReference>
<evidence type="ECO:0000256" key="6">
    <source>
        <dbReference type="ARBA" id="ARBA00022898"/>
    </source>
</evidence>
<evidence type="ECO:0000313" key="10">
    <source>
        <dbReference type="Proteomes" id="UP000749334"/>
    </source>
</evidence>
<keyword evidence="5 7" id="KW-0808">Transferase</keyword>
<dbReference type="Proteomes" id="UP000749334">
    <property type="component" value="Unassembled WGS sequence"/>
</dbReference>
<reference evidence="9" key="1">
    <citation type="journal article" date="2021" name="PeerJ">
        <title>Extensive microbial diversity within the chicken gut microbiome revealed by metagenomics and culture.</title>
        <authorList>
            <person name="Gilroy R."/>
            <person name="Ravi A."/>
            <person name="Getino M."/>
            <person name="Pursley I."/>
            <person name="Horton D.L."/>
            <person name="Alikhan N.F."/>
            <person name="Baker D."/>
            <person name="Gharbi K."/>
            <person name="Hall N."/>
            <person name="Watson M."/>
            <person name="Adriaenssens E.M."/>
            <person name="Foster-Nyarko E."/>
            <person name="Jarju S."/>
            <person name="Secka A."/>
            <person name="Antonio M."/>
            <person name="Oren A."/>
            <person name="Chaudhuri R.R."/>
            <person name="La Ragione R."/>
            <person name="Hildebrand F."/>
            <person name="Pallen M.J."/>
        </authorList>
    </citation>
    <scope>NUCLEOTIDE SEQUENCE</scope>
    <source>
        <strain evidence="9">ChiHjej11B10-15683</strain>
    </source>
</reference>
<sequence>MDKDIKNMDSIVEITKKISKDPRKDILNLCLGYYRSEENQDTGFSVINNLLTPTFDKSEIKLSVLGDISFRNNIVSLLRRYMLDSDHYMSAIQSLGGSGGLWLCFKTLYQSNLQTVWYSEPGWDNHGKIANNVGMRSKTYNYIINNIGQIESENILSDLEDISESDILVLHGCCHNPCGVDLDETSLKNIAKLSIRKKFYIVVDLAYWGIKNGLKEDLYILSVLSKYLDQFYVVISLSKNMGLYNERLGALILFSKNKNRLSIFENNIKSVIRTTYSMPPSLIAQCVAKVFNNKDLFNKWNKELINLSNTLKLRRRELINKLKELNIEYVLKIKNNSGMFMNFNLYKDEIELLAEKHGIYILYNGRASIASLQLKDIDRLVYAISDCIRDRNFN</sequence>
<dbReference type="InterPro" id="IPR004839">
    <property type="entry name" value="Aminotransferase_I/II_large"/>
</dbReference>
<gene>
    <name evidence="9" type="ORF">K8W15_10885</name>
</gene>
<dbReference type="Gene3D" id="3.90.1150.10">
    <property type="entry name" value="Aspartate Aminotransferase, domain 1"/>
    <property type="match status" value="1"/>
</dbReference>
<dbReference type="InterPro" id="IPR000796">
    <property type="entry name" value="Asp_trans"/>
</dbReference>
<accession>A0A921HDN0</accession>
<dbReference type="PROSITE" id="PS00105">
    <property type="entry name" value="AA_TRANSFER_CLASS_1"/>
    <property type="match status" value="1"/>
</dbReference>
<dbReference type="EC" id="2.6.1.-" evidence="7"/>
<dbReference type="GO" id="GO:0005829">
    <property type="term" value="C:cytosol"/>
    <property type="evidence" value="ECO:0007669"/>
    <property type="project" value="TreeGrafter"/>
</dbReference>
<name>A0A921HDN0_9PAST</name>
<evidence type="ECO:0000259" key="8">
    <source>
        <dbReference type="Pfam" id="PF00155"/>
    </source>
</evidence>
<dbReference type="PANTHER" id="PTHR11879:SF22">
    <property type="entry name" value="ASPARTATE AMINOTRANSFERASE, MITOCHONDRIAL"/>
    <property type="match status" value="1"/>
</dbReference>
<protein>
    <recommendedName>
        <fullName evidence="7">Aminotransferase</fullName>
        <ecNumber evidence="7">2.6.1.-</ecNumber>
    </recommendedName>
</protein>
<evidence type="ECO:0000256" key="5">
    <source>
        <dbReference type="ARBA" id="ARBA00022679"/>
    </source>
</evidence>
<dbReference type="GO" id="GO:0030170">
    <property type="term" value="F:pyridoxal phosphate binding"/>
    <property type="evidence" value="ECO:0007669"/>
    <property type="project" value="InterPro"/>
</dbReference>
<dbReference type="InterPro" id="IPR015422">
    <property type="entry name" value="PyrdxlP-dep_Trfase_small"/>
</dbReference>
<comment type="caution">
    <text evidence="9">The sequence shown here is derived from an EMBL/GenBank/DDBJ whole genome shotgun (WGS) entry which is preliminary data.</text>
</comment>
<evidence type="ECO:0000256" key="1">
    <source>
        <dbReference type="ARBA" id="ARBA00001933"/>
    </source>
</evidence>
<evidence type="ECO:0000256" key="3">
    <source>
        <dbReference type="ARBA" id="ARBA00011738"/>
    </source>
</evidence>
<dbReference type="AlphaFoldDB" id="A0A921HDN0"/>